<evidence type="ECO:0000313" key="2">
    <source>
        <dbReference type="Proteomes" id="UP001152795"/>
    </source>
</evidence>
<dbReference type="EMBL" id="CACRXK020003879">
    <property type="protein sequence ID" value="CAB4000609.1"/>
    <property type="molecule type" value="Genomic_DNA"/>
</dbReference>
<dbReference type="AlphaFoldDB" id="A0A6S7H8J5"/>
<reference evidence="1" key="1">
    <citation type="submission" date="2020-04" db="EMBL/GenBank/DDBJ databases">
        <authorList>
            <person name="Alioto T."/>
            <person name="Alioto T."/>
            <person name="Gomez Garrido J."/>
        </authorList>
    </citation>
    <scope>NUCLEOTIDE SEQUENCE</scope>
    <source>
        <strain evidence="1">A484AB</strain>
    </source>
</reference>
<dbReference type="OrthoDB" id="93990at2759"/>
<evidence type="ECO:0000313" key="1">
    <source>
        <dbReference type="EMBL" id="CAB4000609.1"/>
    </source>
</evidence>
<proteinExistence type="predicted"/>
<keyword evidence="2" id="KW-1185">Reference proteome</keyword>
<comment type="caution">
    <text evidence="1">The sequence shown here is derived from an EMBL/GenBank/DDBJ whole genome shotgun (WGS) entry which is preliminary data.</text>
</comment>
<sequence>MVQARQFRAEHVDAHYASALFRYEKEFSIKFKEHLVFVSMDDKHTIKVGEPNCPVAAVERGKQVLVAIGTKLVVADHNFTRISMTLSVNLFSQVPDHIDESFYTGQVCVSFKENSFQPSSPMRHMAELKGKMTSMKINKPILLAYTDGGPDHRLTYLSVREALEGFPDFQSIRSQMSRVKSAEVPDMPQDIDDVNIKGSWAQSLRNKRFLLHHQDNDWGIAIFSTQRNLCVLDECQQLYMDATFRTAPRPYEQVFTILGEYYGRELPLAIVLMTNKAIGHYRQVL</sequence>
<accession>A0A6S7H8J5</accession>
<gene>
    <name evidence="1" type="ORF">PACLA_8A037416</name>
</gene>
<organism evidence="1 2">
    <name type="scientific">Paramuricea clavata</name>
    <name type="common">Red gorgonian</name>
    <name type="synonym">Violescent sea-whip</name>
    <dbReference type="NCBI Taxonomy" id="317549"/>
    <lineage>
        <taxon>Eukaryota</taxon>
        <taxon>Metazoa</taxon>
        <taxon>Cnidaria</taxon>
        <taxon>Anthozoa</taxon>
        <taxon>Octocorallia</taxon>
        <taxon>Malacalcyonacea</taxon>
        <taxon>Plexauridae</taxon>
        <taxon>Paramuricea</taxon>
    </lineage>
</organism>
<dbReference type="Proteomes" id="UP001152795">
    <property type="component" value="Unassembled WGS sequence"/>
</dbReference>
<name>A0A6S7H8J5_PARCT</name>
<protein>
    <submittedName>
        <fullName evidence="1">Uncharacterized protein</fullName>
    </submittedName>
</protein>